<sequence>TRLWQYLALLQRSGCGHNDPELSKQSLFCQACTQPGVNLPDDWEQVYPKWLVKLRYIVDGNFSAQHMKIKIPEDDVSLSDGLAYMRSTCQNHRAVNATNASRKKLRVTGIGAMVCVRHSCFIPHSVVDFQKGEQFIQCLVQILPKY</sequence>
<gene>
    <name evidence="1" type="ORF">PAXRUDRAFT_178847</name>
</gene>
<feature type="non-terminal residue" evidence="1">
    <location>
        <position position="1"/>
    </location>
</feature>
<name>A0A0D0CCQ3_9AGAM</name>
<keyword evidence="2" id="KW-1185">Reference proteome</keyword>
<dbReference type="AlphaFoldDB" id="A0A0D0CCQ3"/>
<dbReference type="EMBL" id="KN829921">
    <property type="protein sequence ID" value="KIK73278.1"/>
    <property type="molecule type" value="Genomic_DNA"/>
</dbReference>
<evidence type="ECO:0000313" key="1">
    <source>
        <dbReference type="EMBL" id="KIK73278.1"/>
    </source>
</evidence>
<evidence type="ECO:0000313" key="2">
    <source>
        <dbReference type="Proteomes" id="UP000054538"/>
    </source>
</evidence>
<dbReference type="InParanoid" id="A0A0D0CCQ3"/>
<dbReference type="Proteomes" id="UP000054538">
    <property type="component" value="Unassembled WGS sequence"/>
</dbReference>
<reference evidence="1 2" key="1">
    <citation type="submission" date="2014-04" db="EMBL/GenBank/DDBJ databases">
        <authorList>
            <consortium name="DOE Joint Genome Institute"/>
            <person name="Kuo A."/>
            <person name="Kohler A."/>
            <person name="Jargeat P."/>
            <person name="Nagy L.G."/>
            <person name="Floudas D."/>
            <person name="Copeland A."/>
            <person name="Barry K.W."/>
            <person name="Cichocki N."/>
            <person name="Veneault-Fourrey C."/>
            <person name="LaButti K."/>
            <person name="Lindquist E.A."/>
            <person name="Lipzen A."/>
            <person name="Lundell T."/>
            <person name="Morin E."/>
            <person name="Murat C."/>
            <person name="Sun H."/>
            <person name="Tunlid A."/>
            <person name="Henrissat B."/>
            <person name="Grigoriev I.V."/>
            <person name="Hibbett D.S."/>
            <person name="Martin F."/>
            <person name="Nordberg H.P."/>
            <person name="Cantor M.N."/>
            <person name="Hua S.X."/>
        </authorList>
    </citation>
    <scope>NUCLEOTIDE SEQUENCE [LARGE SCALE GENOMIC DNA]</scope>
    <source>
        <strain evidence="1 2">Ve08.2h10</strain>
    </source>
</reference>
<reference evidence="2" key="2">
    <citation type="submission" date="2015-01" db="EMBL/GenBank/DDBJ databases">
        <title>Evolutionary Origins and Diversification of the Mycorrhizal Mutualists.</title>
        <authorList>
            <consortium name="DOE Joint Genome Institute"/>
            <consortium name="Mycorrhizal Genomics Consortium"/>
            <person name="Kohler A."/>
            <person name="Kuo A."/>
            <person name="Nagy L.G."/>
            <person name="Floudas D."/>
            <person name="Copeland A."/>
            <person name="Barry K.W."/>
            <person name="Cichocki N."/>
            <person name="Veneault-Fourrey C."/>
            <person name="LaButti K."/>
            <person name="Lindquist E.A."/>
            <person name="Lipzen A."/>
            <person name="Lundell T."/>
            <person name="Morin E."/>
            <person name="Murat C."/>
            <person name="Riley R."/>
            <person name="Ohm R."/>
            <person name="Sun H."/>
            <person name="Tunlid A."/>
            <person name="Henrissat B."/>
            <person name="Grigoriev I.V."/>
            <person name="Hibbett D.S."/>
            <person name="Martin F."/>
        </authorList>
    </citation>
    <scope>NUCLEOTIDE SEQUENCE [LARGE SCALE GENOMIC DNA]</scope>
    <source>
        <strain evidence="2">Ve08.2h10</strain>
    </source>
</reference>
<dbReference type="HOGENOM" id="CLU_003703_4_0_1"/>
<organism evidence="1 2">
    <name type="scientific">Paxillus rubicundulus Ve08.2h10</name>
    <dbReference type="NCBI Taxonomy" id="930991"/>
    <lineage>
        <taxon>Eukaryota</taxon>
        <taxon>Fungi</taxon>
        <taxon>Dikarya</taxon>
        <taxon>Basidiomycota</taxon>
        <taxon>Agaricomycotina</taxon>
        <taxon>Agaricomycetes</taxon>
        <taxon>Agaricomycetidae</taxon>
        <taxon>Boletales</taxon>
        <taxon>Paxilineae</taxon>
        <taxon>Paxillaceae</taxon>
        <taxon>Paxillus</taxon>
    </lineage>
</organism>
<dbReference type="OrthoDB" id="3257613at2759"/>
<dbReference type="Pfam" id="PF18758">
    <property type="entry name" value="KDZ"/>
    <property type="match status" value="1"/>
</dbReference>
<protein>
    <recommendedName>
        <fullName evidence="3">CxC2-like cysteine cluster KDZ transposase-associated domain-containing protein</fullName>
    </recommendedName>
</protein>
<dbReference type="InterPro" id="IPR040521">
    <property type="entry name" value="KDZ"/>
</dbReference>
<evidence type="ECO:0008006" key="3">
    <source>
        <dbReference type="Google" id="ProtNLM"/>
    </source>
</evidence>
<proteinExistence type="predicted"/>
<accession>A0A0D0CCQ3</accession>